<proteinExistence type="predicted"/>
<dbReference type="PANTHER" id="PTHR33055">
    <property type="entry name" value="TRANSPOSASE FOR INSERTION SEQUENCE ELEMENT IS1111A"/>
    <property type="match status" value="1"/>
</dbReference>
<dbReference type="Proteomes" id="UP000236649">
    <property type="component" value="Chromosome 2"/>
</dbReference>
<reference evidence="6 10" key="1">
    <citation type="submission" date="2018-01" db="EMBL/GenBank/DDBJ databases">
        <title>Species boundaries and ecological features among Paraburkholderia terrae DSMZ17804T, P. hospita DSMZ17164T and P. caribensis DSMZ13236T.</title>
        <authorList>
            <person name="Pratama A.A."/>
        </authorList>
    </citation>
    <scope>NUCLEOTIDE SEQUENCE [LARGE SCALE GENOMIC DNA]</scope>
    <source>
        <strain evidence="6 10">DSM 17164</strain>
    </source>
</reference>
<evidence type="ECO:0000256" key="1">
    <source>
        <dbReference type="SAM" id="Coils"/>
    </source>
</evidence>
<feature type="domain" description="Transposase IS110-like N-terminal" evidence="3">
    <location>
        <begin position="33"/>
        <end position="187"/>
    </location>
</feature>
<keyword evidence="1" id="KW-0175">Coiled coil</keyword>
<dbReference type="Pfam" id="PF02371">
    <property type="entry name" value="Transposase_20"/>
    <property type="match status" value="1"/>
</dbReference>
<dbReference type="EMBL" id="CP026106">
    <property type="protein sequence ID" value="AUT71552.1"/>
    <property type="molecule type" value="Genomic_DNA"/>
</dbReference>
<dbReference type="GO" id="GO:0006313">
    <property type="term" value="P:DNA transposition"/>
    <property type="evidence" value="ECO:0007669"/>
    <property type="project" value="InterPro"/>
</dbReference>
<dbReference type="GO" id="GO:0003677">
    <property type="term" value="F:DNA binding"/>
    <property type="evidence" value="ECO:0007669"/>
    <property type="project" value="InterPro"/>
</dbReference>
<dbReference type="Proteomes" id="UP000236649">
    <property type="component" value="Chromosome 1"/>
</dbReference>
<dbReference type="AlphaFoldDB" id="A0AAN1J7G2"/>
<accession>A0AAN1J7G2</accession>
<evidence type="ECO:0000313" key="6">
    <source>
        <dbReference type="EMBL" id="AUT68713.1"/>
    </source>
</evidence>
<protein>
    <submittedName>
        <fullName evidence="6">IS110 family transposase</fullName>
    </submittedName>
</protein>
<feature type="region of interest" description="Disordered" evidence="2">
    <location>
        <begin position="1"/>
        <end position="25"/>
    </location>
</feature>
<feature type="compositionally biased region" description="Polar residues" evidence="2">
    <location>
        <begin position="9"/>
        <end position="25"/>
    </location>
</feature>
<dbReference type="Pfam" id="PF01548">
    <property type="entry name" value="DEDD_Tnp_IS110"/>
    <property type="match status" value="1"/>
</dbReference>
<sequence>MPRLATDVAGQTVQPAKPSMQENQQHSSVDVFVGVDVGKGHHHAVALDRRGKRLYNKALPNDEAKLRALITELKTHGQLLFVVDQPATIGALPVAVARDEDVLVAYLPGLAMRRIADLHAGEAKTDARDAAIIAEAARSMPHTLRSLRLADEPLAELTMLCGFDDDLAAQITQTSNRIRGLLTQIHPALERVVGPRLDHPAVLDLLERYPSPAELASASEKTLANRLTKLAPRMGKSLASDIVQALSEQAVIVPGTQAATIVMPRLAQQLASLRKQREEVASEVERLVHAHPLWPVLTSMPGVGVRTAARLLTEVAHKAFASAAHLAAYAGLAPVTRRSGSSIRGEHPSRRGNKVLKRALFLSAFAALRDPISRDYYTRKVQQGKRHNQALIALARRRCDVLFAMLRDGTLYQPKSAPTA</sequence>
<evidence type="ECO:0000259" key="4">
    <source>
        <dbReference type="Pfam" id="PF02371"/>
    </source>
</evidence>
<dbReference type="KEGG" id="phs:C2L64_51625"/>
<evidence type="ECO:0000313" key="7">
    <source>
        <dbReference type="EMBL" id="AUT71496.1"/>
    </source>
</evidence>
<dbReference type="InterPro" id="IPR002525">
    <property type="entry name" value="Transp_IS110-like_N"/>
</dbReference>
<feature type="coiled-coil region" evidence="1">
    <location>
        <begin position="263"/>
        <end position="290"/>
    </location>
</feature>
<evidence type="ECO:0000313" key="8">
    <source>
        <dbReference type="EMBL" id="AUT71552.1"/>
    </source>
</evidence>
<dbReference type="EMBL" id="CP026106">
    <property type="protein sequence ID" value="AUT71496.1"/>
    <property type="molecule type" value="Genomic_DNA"/>
</dbReference>
<dbReference type="EMBL" id="CP026105">
    <property type="protein sequence ID" value="AUT68713.1"/>
    <property type="molecule type" value="Genomic_DNA"/>
</dbReference>
<dbReference type="KEGG" id="phs:C2L64_25150"/>
<gene>
    <name evidence="5" type="ORF">C2L64_07925</name>
    <name evidence="6" type="ORF">C2L64_10560</name>
    <name evidence="7" type="ORF">C2L64_24865</name>
    <name evidence="8" type="ORF">C2L64_25150</name>
    <name evidence="9" type="ORF">C2L64_51625</name>
</gene>
<evidence type="ECO:0000313" key="10">
    <source>
        <dbReference type="Proteomes" id="UP000236649"/>
    </source>
</evidence>
<evidence type="ECO:0000313" key="5">
    <source>
        <dbReference type="EMBL" id="AUT68269.1"/>
    </source>
</evidence>
<evidence type="ECO:0000313" key="9">
    <source>
        <dbReference type="EMBL" id="AUT76596.1"/>
    </source>
</evidence>
<dbReference type="KEGG" id="phs:C2L64_24865"/>
<evidence type="ECO:0000256" key="2">
    <source>
        <dbReference type="SAM" id="MobiDB-lite"/>
    </source>
</evidence>
<dbReference type="PANTHER" id="PTHR33055:SF3">
    <property type="entry name" value="PUTATIVE TRANSPOSASE FOR IS117-RELATED"/>
    <property type="match status" value="1"/>
</dbReference>
<dbReference type="Proteomes" id="UP000236649">
    <property type="component" value="Chromosome 5"/>
</dbReference>
<name>A0AAN1J7G2_9BURK</name>
<organism evidence="6 10">
    <name type="scientific">Paraburkholderia hospita</name>
    <dbReference type="NCBI Taxonomy" id="169430"/>
    <lineage>
        <taxon>Bacteria</taxon>
        <taxon>Pseudomonadati</taxon>
        <taxon>Pseudomonadota</taxon>
        <taxon>Betaproteobacteria</taxon>
        <taxon>Burkholderiales</taxon>
        <taxon>Burkholderiaceae</taxon>
        <taxon>Paraburkholderia</taxon>
    </lineage>
</organism>
<dbReference type="KEGG" id="phs:C2L64_07925"/>
<dbReference type="InterPro" id="IPR003346">
    <property type="entry name" value="Transposase_20"/>
</dbReference>
<dbReference type="EMBL" id="CP026105">
    <property type="protein sequence ID" value="AUT68269.1"/>
    <property type="molecule type" value="Genomic_DNA"/>
</dbReference>
<feature type="domain" description="Transposase IS116/IS110/IS902 C-terminal" evidence="4">
    <location>
        <begin position="296"/>
        <end position="377"/>
    </location>
</feature>
<dbReference type="KEGG" id="phs:C2L64_10560"/>
<dbReference type="GO" id="GO:0004803">
    <property type="term" value="F:transposase activity"/>
    <property type="evidence" value="ECO:0007669"/>
    <property type="project" value="InterPro"/>
</dbReference>
<evidence type="ECO:0000259" key="3">
    <source>
        <dbReference type="Pfam" id="PF01548"/>
    </source>
</evidence>
<dbReference type="InterPro" id="IPR047650">
    <property type="entry name" value="Transpos_IS110"/>
</dbReference>
<dbReference type="NCBIfam" id="NF033542">
    <property type="entry name" value="transpos_IS110"/>
    <property type="match status" value="1"/>
</dbReference>
<dbReference type="EMBL" id="CP026109">
    <property type="protein sequence ID" value="AUT76596.1"/>
    <property type="molecule type" value="Genomic_DNA"/>
</dbReference>